<proteinExistence type="predicted"/>
<dbReference type="OrthoDB" id="2956426at2759"/>
<evidence type="ECO:0000256" key="1">
    <source>
        <dbReference type="SAM" id="MobiDB-lite"/>
    </source>
</evidence>
<protein>
    <submittedName>
        <fullName evidence="2">Uncharacterized protein</fullName>
    </submittedName>
</protein>
<organism evidence="2 3">
    <name type="scientific">Ephemerocybe angulata</name>
    <dbReference type="NCBI Taxonomy" id="980116"/>
    <lineage>
        <taxon>Eukaryota</taxon>
        <taxon>Fungi</taxon>
        <taxon>Dikarya</taxon>
        <taxon>Basidiomycota</taxon>
        <taxon>Agaricomycotina</taxon>
        <taxon>Agaricomycetes</taxon>
        <taxon>Agaricomycetidae</taxon>
        <taxon>Agaricales</taxon>
        <taxon>Agaricineae</taxon>
        <taxon>Psathyrellaceae</taxon>
        <taxon>Ephemerocybe</taxon>
    </lineage>
</organism>
<dbReference type="AlphaFoldDB" id="A0A8H5C7M9"/>
<comment type="caution">
    <text evidence="2">The sequence shown here is derived from an EMBL/GenBank/DDBJ whole genome shotgun (WGS) entry which is preliminary data.</text>
</comment>
<evidence type="ECO:0000313" key="2">
    <source>
        <dbReference type="EMBL" id="KAF5336605.1"/>
    </source>
</evidence>
<dbReference type="InterPro" id="IPR011990">
    <property type="entry name" value="TPR-like_helical_dom_sf"/>
</dbReference>
<reference evidence="2 3" key="1">
    <citation type="journal article" date="2020" name="ISME J.">
        <title>Uncovering the hidden diversity of litter-decomposition mechanisms in mushroom-forming fungi.</title>
        <authorList>
            <person name="Floudas D."/>
            <person name="Bentzer J."/>
            <person name="Ahren D."/>
            <person name="Johansson T."/>
            <person name="Persson P."/>
            <person name="Tunlid A."/>
        </authorList>
    </citation>
    <scope>NUCLEOTIDE SEQUENCE [LARGE SCALE GENOMIC DNA]</scope>
    <source>
        <strain evidence="2 3">CBS 175.51</strain>
    </source>
</reference>
<feature type="compositionally biased region" description="Basic and acidic residues" evidence="1">
    <location>
        <begin position="480"/>
        <end position="489"/>
    </location>
</feature>
<keyword evidence="3" id="KW-1185">Reference proteome</keyword>
<dbReference type="Proteomes" id="UP000541558">
    <property type="component" value="Unassembled WGS sequence"/>
</dbReference>
<evidence type="ECO:0000313" key="3">
    <source>
        <dbReference type="Proteomes" id="UP000541558"/>
    </source>
</evidence>
<dbReference type="Gene3D" id="1.25.40.10">
    <property type="entry name" value="Tetratricopeptide repeat domain"/>
    <property type="match status" value="1"/>
</dbReference>
<gene>
    <name evidence="2" type="ORF">D9611_006561</name>
</gene>
<accession>A0A8H5C7M9</accession>
<dbReference type="EMBL" id="JAACJK010000058">
    <property type="protein sequence ID" value="KAF5336605.1"/>
    <property type="molecule type" value="Genomic_DNA"/>
</dbReference>
<name>A0A8H5C7M9_9AGAR</name>
<feature type="compositionally biased region" description="Basic residues" evidence="1">
    <location>
        <begin position="496"/>
        <end position="507"/>
    </location>
</feature>
<sequence length="513" mass="58034">MPEALDKYILNDGGRLSDIPQPPNSPWNETVAFITTMWSCLAGFVRFCRRYCCCCCCREGEETAEGLHRRGAEAWTQYNADENKDSENRPGYLATAVTFYTGALDLAGSGHHLRKTILVDLIFALLENDNLDVAHIEEYFTEVRTIRPLDSHTKQCYFIASKLGEYYETLWETSSKENDFESSVLNYTRATNYGASKEDGVESFLVIAELHLKRRESSHNKQALEAFKSARSACPQTEEWIPERYKIAKGLYVTHTRLSNGGKDKAHLESAIAECGSALDLRAPQEDRLQLLVDYVRSVWVLLDNYEGTPAAAVLKKAATHGREALDWFSNTEDNDRTKHTVIIFLANILSYPSEILGKRDLDEALLLYERAEVVAPMDGDLLSKMADAVWLKSQRTNDFEGLQKAIDIFVRAYDETAQNLRPSIANNIATIYLEKADNTNVPDLKLAREYYSKAEKDSTEDGKPYFAEKIKEIDDALKELEGGERGTENQEVAPRKKLSGQRRQATRKSTLE</sequence>
<feature type="region of interest" description="Disordered" evidence="1">
    <location>
        <begin position="480"/>
        <end position="513"/>
    </location>
</feature>